<dbReference type="SUPFAM" id="SSF47473">
    <property type="entry name" value="EF-hand"/>
    <property type="match status" value="1"/>
</dbReference>
<dbReference type="GO" id="GO:0005509">
    <property type="term" value="F:calcium ion binding"/>
    <property type="evidence" value="ECO:0007669"/>
    <property type="project" value="InterPro"/>
</dbReference>
<evidence type="ECO:0000313" key="4">
    <source>
        <dbReference type="Proteomes" id="UP000007800"/>
    </source>
</evidence>
<dbReference type="InParanoid" id="C5KAV7"/>
<gene>
    <name evidence="3" type="ORF">Pmar_PMAR005188</name>
</gene>
<dbReference type="Pfam" id="PF13499">
    <property type="entry name" value="EF-hand_7"/>
    <property type="match status" value="1"/>
</dbReference>
<feature type="domain" description="EF-hand" evidence="2">
    <location>
        <begin position="48"/>
        <end position="83"/>
    </location>
</feature>
<keyword evidence="1" id="KW-0106">Calcium</keyword>
<keyword evidence="4" id="KW-1185">Reference proteome</keyword>
<dbReference type="AlphaFoldDB" id="C5KAV7"/>
<evidence type="ECO:0000256" key="1">
    <source>
        <dbReference type="ARBA" id="ARBA00022837"/>
    </source>
</evidence>
<dbReference type="PROSITE" id="PS50222">
    <property type="entry name" value="EF_HAND_2"/>
    <property type="match status" value="1"/>
</dbReference>
<dbReference type="InterPro" id="IPR011992">
    <property type="entry name" value="EF-hand-dom_pair"/>
</dbReference>
<accession>C5KAV7</accession>
<dbReference type="InterPro" id="IPR002048">
    <property type="entry name" value="EF_hand_dom"/>
</dbReference>
<dbReference type="PROSITE" id="PS00018">
    <property type="entry name" value="EF_HAND_1"/>
    <property type="match status" value="1"/>
</dbReference>
<dbReference type="EMBL" id="GG671811">
    <property type="protein sequence ID" value="EER18283.1"/>
    <property type="molecule type" value="Genomic_DNA"/>
</dbReference>
<proteinExistence type="predicted"/>
<name>C5KAV7_PERM5</name>
<dbReference type="InterPro" id="IPR018247">
    <property type="entry name" value="EF_Hand_1_Ca_BS"/>
</dbReference>
<dbReference type="GeneID" id="9048937"/>
<evidence type="ECO:0000259" key="2">
    <source>
        <dbReference type="PROSITE" id="PS50222"/>
    </source>
</evidence>
<evidence type="ECO:0000313" key="3">
    <source>
        <dbReference type="EMBL" id="EER18283.1"/>
    </source>
</evidence>
<protein>
    <recommendedName>
        <fullName evidence="2">EF-hand domain-containing protein</fullName>
    </recommendedName>
</protein>
<sequence length="201" mass="22670">MDMVTEEESRLRRLAKVSKEGALSSHRAHLLSDLDGFCVHPKYGMSILDVEKVKAELESYDVDGSGTIDKGEFYCFIRNIFGAKDKYDIPEKILEEFWKMLNAGDSGEVTLEQFLAFFWKYFWTRGLDTPGAQISILDCIGRVPTWSEERIVEIAFGNLLQTLARGLEVEDSGNAGDKECVEPEPASKKLIRAVLLRILGK</sequence>
<organism evidence="4">
    <name type="scientific">Perkinsus marinus (strain ATCC 50983 / TXsc)</name>
    <dbReference type="NCBI Taxonomy" id="423536"/>
    <lineage>
        <taxon>Eukaryota</taxon>
        <taxon>Sar</taxon>
        <taxon>Alveolata</taxon>
        <taxon>Perkinsozoa</taxon>
        <taxon>Perkinsea</taxon>
        <taxon>Perkinsida</taxon>
        <taxon>Perkinsidae</taxon>
        <taxon>Perkinsus</taxon>
    </lineage>
</organism>
<dbReference type="Gene3D" id="1.10.238.10">
    <property type="entry name" value="EF-hand"/>
    <property type="match status" value="1"/>
</dbReference>
<dbReference type="RefSeq" id="XP_002786487.1">
    <property type="nucleotide sequence ID" value="XM_002786441.1"/>
</dbReference>
<reference evidence="3 4" key="1">
    <citation type="submission" date="2008-07" db="EMBL/GenBank/DDBJ databases">
        <authorList>
            <person name="El-Sayed N."/>
            <person name="Caler E."/>
            <person name="Inman J."/>
            <person name="Amedeo P."/>
            <person name="Hass B."/>
            <person name="Wortman J."/>
        </authorList>
    </citation>
    <scope>NUCLEOTIDE SEQUENCE [LARGE SCALE GENOMIC DNA]</scope>
    <source>
        <strain evidence="4">ATCC 50983 / TXsc</strain>
    </source>
</reference>
<dbReference type="OrthoDB" id="437849at2759"/>
<dbReference type="Proteomes" id="UP000007800">
    <property type="component" value="Unassembled WGS sequence"/>
</dbReference>